<dbReference type="PANTHER" id="PTHR28243">
    <property type="entry name" value="AGL049CP"/>
    <property type="match status" value="1"/>
</dbReference>
<feature type="chain" id="PRO_5044763995" description="Pyridoxamine 5'-phosphate oxidase Alr4036 family FMN-binding domain-containing protein" evidence="2">
    <location>
        <begin position="26"/>
        <end position="364"/>
    </location>
</feature>
<dbReference type="Gene3D" id="2.30.110.10">
    <property type="entry name" value="Electron Transport, Fmn-binding Protein, Chain A"/>
    <property type="match status" value="1"/>
</dbReference>
<comment type="caution">
    <text evidence="4">The sequence shown here is derived from an EMBL/GenBank/DDBJ whole genome shotgun (WGS) entry which is preliminary data.</text>
</comment>
<protein>
    <recommendedName>
        <fullName evidence="3">Pyridoxamine 5'-phosphate oxidase Alr4036 family FMN-binding domain-containing protein</fullName>
    </recommendedName>
</protein>
<feature type="domain" description="Pyridoxamine 5'-phosphate oxidase Alr4036 family FMN-binding" evidence="3">
    <location>
        <begin position="127"/>
        <end position="242"/>
    </location>
</feature>
<feature type="region of interest" description="Disordered" evidence="1">
    <location>
        <begin position="97"/>
        <end position="123"/>
    </location>
</feature>
<dbReference type="PANTHER" id="PTHR28243:SF1">
    <property type="entry name" value="PYRIDOXAMINE 5'-PHOSPHATE OXIDASE ALR4036 FAMILY FMN-BINDING DOMAIN-CONTAINING PROTEIN"/>
    <property type="match status" value="1"/>
</dbReference>
<dbReference type="SUPFAM" id="SSF50475">
    <property type="entry name" value="FMN-binding split barrel"/>
    <property type="match status" value="1"/>
</dbReference>
<reference evidence="4 5" key="1">
    <citation type="journal article" date="2020" name="G3 (Bethesda)">
        <title>Improved Reference Genome for Cyclotella cryptica CCMP332, a Model for Cell Wall Morphogenesis, Salinity Adaptation, and Lipid Production in Diatoms (Bacillariophyta).</title>
        <authorList>
            <person name="Roberts W.R."/>
            <person name="Downey K.M."/>
            <person name="Ruck E.C."/>
            <person name="Traller J.C."/>
            <person name="Alverson A.J."/>
        </authorList>
    </citation>
    <scope>NUCLEOTIDE SEQUENCE [LARGE SCALE GENOMIC DNA]</scope>
    <source>
        <strain evidence="4 5">CCMP332</strain>
    </source>
</reference>
<dbReference type="AlphaFoldDB" id="A0ABD3QTL9"/>
<evidence type="ECO:0000256" key="1">
    <source>
        <dbReference type="SAM" id="MobiDB-lite"/>
    </source>
</evidence>
<evidence type="ECO:0000259" key="3">
    <source>
        <dbReference type="Pfam" id="PF12766"/>
    </source>
</evidence>
<feature type="signal peptide" evidence="2">
    <location>
        <begin position="1"/>
        <end position="25"/>
    </location>
</feature>
<gene>
    <name evidence="4" type="ORF">HJC23_004009</name>
</gene>
<dbReference type="InterPro" id="IPR024624">
    <property type="entry name" value="Pyridox_Oxase_Alr4036_FMN-bd"/>
</dbReference>
<organism evidence="4 5">
    <name type="scientific">Cyclotella cryptica</name>
    <dbReference type="NCBI Taxonomy" id="29204"/>
    <lineage>
        <taxon>Eukaryota</taxon>
        <taxon>Sar</taxon>
        <taxon>Stramenopiles</taxon>
        <taxon>Ochrophyta</taxon>
        <taxon>Bacillariophyta</taxon>
        <taxon>Coscinodiscophyceae</taxon>
        <taxon>Thalassiosirophycidae</taxon>
        <taxon>Stephanodiscales</taxon>
        <taxon>Stephanodiscaceae</taxon>
        <taxon>Cyclotella</taxon>
    </lineage>
</organism>
<evidence type="ECO:0000256" key="2">
    <source>
        <dbReference type="SAM" id="SignalP"/>
    </source>
</evidence>
<dbReference type="Pfam" id="PF12766">
    <property type="entry name" value="Pyridox_oxase_2"/>
    <property type="match status" value="1"/>
</dbReference>
<sequence length="364" mass="41438">MQNICVLWMALALSISSFEFHPAFAVASNSFPAYIIQRRAATSTGSSHIVPPTRNNCNSFRFWRVSASRLASPRTFARQGFSSYLRPFAQTPFCEMSSNSHTNSEDVGLTDAGGSSHNKRDQNEAVMNWKSRIDISIAKSRKIRGSNYVQISTVDHTTMEPRCRTVVFRGFMKNFPSTCDPSEASKYGDCVMKMITDSRSNKVKEMESFHKMNNTRRNNVEMVWWFPKSSEQYRIRGELQFIGNQGSLYPNNESTDGISNNSEYLIAERKQQWGNLSDPAREQFFWENPGIPYTSTWATQEGIPAGGRDAEGKVLPPPDTFLLMLLYPFEVDYLRLGDNFRQVDKWGDGDEPCESNWLSVRVNP</sequence>
<keyword evidence="5" id="KW-1185">Reference proteome</keyword>
<evidence type="ECO:0000313" key="4">
    <source>
        <dbReference type="EMBL" id="KAL3803847.1"/>
    </source>
</evidence>
<name>A0ABD3QTL9_9STRA</name>
<dbReference type="EMBL" id="JABMIG020000011">
    <property type="protein sequence ID" value="KAL3803847.1"/>
    <property type="molecule type" value="Genomic_DNA"/>
</dbReference>
<proteinExistence type="predicted"/>
<dbReference type="InterPro" id="IPR012349">
    <property type="entry name" value="Split_barrel_FMN-bd"/>
</dbReference>
<dbReference type="Proteomes" id="UP001516023">
    <property type="component" value="Unassembled WGS sequence"/>
</dbReference>
<accession>A0ABD3QTL9</accession>
<evidence type="ECO:0000313" key="5">
    <source>
        <dbReference type="Proteomes" id="UP001516023"/>
    </source>
</evidence>
<keyword evidence="2" id="KW-0732">Signal</keyword>